<proteinExistence type="predicted"/>
<dbReference type="PIRSF" id="PIRSF002825">
    <property type="entry name" value="CfbpA"/>
    <property type="match status" value="1"/>
</dbReference>
<dbReference type="InterPro" id="IPR026045">
    <property type="entry name" value="Ferric-bd"/>
</dbReference>
<dbReference type="AlphaFoldDB" id="A0A1F7H2S2"/>
<accession>A0A1F7H2S2</accession>
<evidence type="ECO:0000313" key="4">
    <source>
        <dbReference type="Proteomes" id="UP000177913"/>
    </source>
</evidence>
<keyword evidence="2" id="KW-0472">Membrane</keyword>
<keyword evidence="1" id="KW-0732">Signal</keyword>
<sequence>MNQGKKLGLKLFYLVLATFALLAIFTFSSFTTSQNEVVVYVSHDQDYAQPILEAFEKDTGIKVKAVFDTEASKTVGLTNRLIAEKNNPQADLFWNNEVVRTIQLKKEGILDVYRPRNYDKLNSLYKDSEGYWTGFAARARVLIVNTDLLDKTNRPGSLEDLTKPLFAGQVTLADPRFGTTGSHVAALYALWGKEKTENFFKALKKNGLDIVSSNGQTRDKVVAGTKRIGFTDTDDVNDALIKKDPVVMIYPDQKDGQVGTLVIPNTAMLIKGAKHADNAKKLIDYLISDKTESALAFAKSAQMPLLPGVDRPGNVPSVSSIKPLAVGWEEIYKNLKPAISFFEKNILQ</sequence>
<dbReference type="PANTHER" id="PTHR30006:SF24">
    <property type="entry name" value="SLL0237 PROTEIN"/>
    <property type="match status" value="1"/>
</dbReference>
<feature type="transmembrane region" description="Helical" evidence="2">
    <location>
        <begin position="12"/>
        <end position="30"/>
    </location>
</feature>
<dbReference type="Pfam" id="PF13343">
    <property type="entry name" value="SBP_bac_6"/>
    <property type="match status" value="1"/>
</dbReference>
<gene>
    <name evidence="3" type="ORF">A3C25_01115</name>
</gene>
<keyword evidence="2" id="KW-1133">Transmembrane helix</keyword>
<name>A0A1F7H2S2_9BACT</name>
<evidence type="ECO:0000313" key="3">
    <source>
        <dbReference type="EMBL" id="OGK25579.1"/>
    </source>
</evidence>
<keyword evidence="2" id="KW-0812">Transmembrane</keyword>
<reference evidence="3 4" key="1">
    <citation type="journal article" date="2016" name="Nat. Commun.">
        <title>Thousands of microbial genomes shed light on interconnected biogeochemical processes in an aquifer system.</title>
        <authorList>
            <person name="Anantharaman K."/>
            <person name="Brown C.T."/>
            <person name="Hug L.A."/>
            <person name="Sharon I."/>
            <person name="Castelle C.J."/>
            <person name="Probst A.J."/>
            <person name="Thomas B.C."/>
            <person name="Singh A."/>
            <person name="Wilkins M.J."/>
            <person name="Karaoz U."/>
            <person name="Brodie E.L."/>
            <person name="Williams K.H."/>
            <person name="Hubbard S.S."/>
            <person name="Banfield J.F."/>
        </authorList>
    </citation>
    <scope>NUCLEOTIDE SEQUENCE [LARGE SCALE GENOMIC DNA]</scope>
</reference>
<protein>
    <recommendedName>
        <fullName evidence="5">Iron ABC transporter substrate-binding protein</fullName>
    </recommendedName>
</protein>
<dbReference type="Proteomes" id="UP000177913">
    <property type="component" value="Unassembled WGS sequence"/>
</dbReference>
<dbReference type="Gene3D" id="3.40.190.10">
    <property type="entry name" value="Periplasmic binding protein-like II"/>
    <property type="match status" value="2"/>
</dbReference>
<dbReference type="EMBL" id="MFZO01000006">
    <property type="protein sequence ID" value="OGK25579.1"/>
    <property type="molecule type" value="Genomic_DNA"/>
</dbReference>
<dbReference type="CDD" id="cd13518">
    <property type="entry name" value="PBP2_Fe3_thiamine_like"/>
    <property type="match status" value="1"/>
</dbReference>
<evidence type="ECO:0008006" key="5">
    <source>
        <dbReference type="Google" id="ProtNLM"/>
    </source>
</evidence>
<organism evidence="3 4">
    <name type="scientific">Candidatus Roizmanbacteria bacterium RIFCSPHIGHO2_02_FULL_38_11</name>
    <dbReference type="NCBI Taxonomy" id="1802039"/>
    <lineage>
        <taxon>Bacteria</taxon>
        <taxon>Candidatus Roizmaniibacteriota</taxon>
    </lineage>
</organism>
<evidence type="ECO:0000256" key="1">
    <source>
        <dbReference type="ARBA" id="ARBA00022729"/>
    </source>
</evidence>
<dbReference type="SUPFAM" id="SSF53850">
    <property type="entry name" value="Periplasmic binding protein-like II"/>
    <property type="match status" value="1"/>
</dbReference>
<dbReference type="PANTHER" id="PTHR30006">
    <property type="entry name" value="THIAMINE-BINDING PERIPLASMIC PROTEIN-RELATED"/>
    <property type="match status" value="1"/>
</dbReference>
<comment type="caution">
    <text evidence="3">The sequence shown here is derived from an EMBL/GenBank/DDBJ whole genome shotgun (WGS) entry which is preliminary data.</text>
</comment>
<evidence type="ECO:0000256" key="2">
    <source>
        <dbReference type="SAM" id="Phobius"/>
    </source>
</evidence>